<reference evidence="2" key="2">
    <citation type="submission" date="2014-03" db="EMBL/GenBank/DDBJ databases">
        <title>The whipworm genome and dual-species transcriptomics of an intimate host-pathogen interaction.</title>
        <authorList>
            <person name="Foth B.J."/>
            <person name="Tsai I.J."/>
            <person name="Reid A.J."/>
            <person name="Bancroft A.J."/>
            <person name="Nichol S."/>
            <person name="Tracey A."/>
            <person name="Holroyd N."/>
            <person name="Cotton J.A."/>
            <person name="Stanley E.J."/>
            <person name="Zarowiecki M."/>
            <person name="Liu J.Z."/>
            <person name="Huckvale T."/>
            <person name="Cooper P.J."/>
            <person name="Grencis R.K."/>
            <person name="Berriman M."/>
        </authorList>
    </citation>
    <scope>NUCLEOTIDE SEQUENCE [LARGE SCALE GENOMIC DNA]</scope>
</reference>
<proteinExistence type="predicted"/>
<keyword evidence="1" id="KW-0812">Transmembrane</keyword>
<keyword evidence="3" id="KW-1185">Reference proteome</keyword>
<evidence type="ECO:0000313" key="3">
    <source>
        <dbReference type="Proteomes" id="UP000030665"/>
    </source>
</evidence>
<evidence type="ECO:0000313" key="2">
    <source>
        <dbReference type="EMBL" id="CDW52134.1"/>
    </source>
</evidence>
<feature type="transmembrane region" description="Helical" evidence="1">
    <location>
        <begin position="161"/>
        <end position="179"/>
    </location>
</feature>
<dbReference type="EMBL" id="HG805815">
    <property type="protein sequence ID" value="CDW52134.1"/>
    <property type="molecule type" value="Genomic_DNA"/>
</dbReference>
<feature type="transmembrane region" description="Helical" evidence="1">
    <location>
        <begin position="137"/>
        <end position="154"/>
    </location>
</feature>
<dbReference type="OrthoDB" id="8250049at2759"/>
<gene>
    <name evidence="2" type="ORF">TTRE_0000039301</name>
</gene>
<accession>A0A077YWS3</accession>
<dbReference type="InterPro" id="IPR028054">
    <property type="entry name" value="DUF4481"/>
</dbReference>
<reference evidence="2" key="1">
    <citation type="submission" date="2014-01" db="EMBL/GenBank/DDBJ databases">
        <authorList>
            <person name="Aslett M."/>
        </authorList>
    </citation>
    <scope>NUCLEOTIDE SEQUENCE</scope>
</reference>
<dbReference type="PANTHER" id="PTHR31193:SF1">
    <property type="entry name" value="TRANSMEMBRANE PROTEIN 268"/>
    <property type="match status" value="1"/>
</dbReference>
<dbReference type="STRING" id="36087.A0A077YWS3"/>
<dbReference type="PANTHER" id="PTHR31193">
    <property type="entry name" value="TRANSMEMBRANE PROTEIN C9ORF91"/>
    <property type="match status" value="1"/>
</dbReference>
<sequence length="326" mass="37281">MLINKHIPNGTSDSEGAIAQIDVACESVNLHDRQTDDRTRRVPTQNIGMFQPSEQFKKLLISENGMTITTVSPVTRRCSFFSVASFDPRRIPKAIINENLQVNCSDVCLMVEDYMAAVEKLINDSRFRVYCICHQRIVLMWMLCSFILMLLLLVSGARGIGLFALIVAWMILVCIGVAICKNIAVCVAAVNKFLSPFDLLLCVDDRGRFSCNKITIVFVRFNLRNCIVSSAFICKRLNVSSISANVDMSTEQIRMEQAKRLLFRYSQQYCRDLVRGVVRFPPTGRSTERSDFLLPLHCAFAQCLCQYVERNFFFRKERSRWISLYT</sequence>
<dbReference type="AlphaFoldDB" id="A0A077YWS3"/>
<protein>
    <submittedName>
        <fullName evidence="2">Uncharacterized protein</fullName>
    </submittedName>
</protein>
<evidence type="ECO:0000256" key="1">
    <source>
        <dbReference type="SAM" id="Phobius"/>
    </source>
</evidence>
<dbReference type="Proteomes" id="UP000030665">
    <property type="component" value="Unassembled WGS sequence"/>
</dbReference>
<organism evidence="2 3">
    <name type="scientific">Trichuris trichiura</name>
    <name type="common">Whipworm</name>
    <name type="synonym">Trichocephalus trichiurus</name>
    <dbReference type="NCBI Taxonomy" id="36087"/>
    <lineage>
        <taxon>Eukaryota</taxon>
        <taxon>Metazoa</taxon>
        <taxon>Ecdysozoa</taxon>
        <taxon>Nematoda</taxon>
        <taxon>Enoplea</taxon>
        <taxon>Dorylaimia</taxon>
        <taxon>Trichinellida</taxon>
        <taxon>Trichuridae</taxon>
        <taxon>Trichuris</taxon>
    </lineage>
</organism>
<keyword evidence="1" id="KW-1133">Transmembrane helix</keyword>
<name>A0A077YWS3_TRITR</name>
<keyword evidence="1" id="KW-0472">Membrane</keyword>